<evidence type="ECO:0000256" key="1">
    <source>
        <dbReference type="ARBA" id="ARBA00022527"/>
    </source>
</evidence>
<organism evidence="3 4">
    <name type="scientific">Streptomyces doebereineriae</name>
    <dbReference type="NCBI Taxonomy" id="3075528"/>
    <lineage>
        <taxon>Bacteria</taxon>
        <taxon>Bacillati</taxon>
        <taxon>Actinomycetota</taxon>
        <taxon>Actinomycetes</taxon>
        <taxon>Kitasatosporales</taxon>
        <taxon>Streptomycetaceae</taxon>
        <taxon>Streptomyces</taxon>
    </lineage>
</organism>
<dbReference type="InterPro" id="IPR036890">
    <property type="entry name" value="HATPase_C_sf"/>
</dbReference>
<dbReference type="Pfam" id="PF13581">
    <property type="entry name" value="HATPase_c_2"/>
    <property type="match status" value="1"/>
</dbReference>
<dbReference type="SUPFAM" id="SSF55874">
    <property type="entry name" value="ATPase domain of HSP90 chaperone/DNA topoisomerase II/histidine kinase"/>
    <property type="match status" value="1"/>
</dbReference>
<keyword evidence="1" id="KW-0808">Transferase</keyword>
<reference evidence="4" key="1">
    <citation type="submission" date="2023-07" db="EMBL/GenBank/DDBJ databases">
        <title>30 novel species of actinomycetes from the DSMZ collection.</title>
        <authorList>
            <person name="Nouioui I."/>
        </authorList>
    </citation>
    <scope>NUCLEOTIDE SEQUENCE [LARGE SCALE GENOMIC DNA]</scope>
    <source>
        <strain evidence="4">DSM 41640</strain>
    </source>
</reference>
<keyword evidence="3" id="KW-0067">ATP-binding</keyword>
<dbReference type="PANTHER" id="PTHR35526:SF3">
    <property type="entry name" value="ANTI-SIGMA-F FACTOR RSBW"/>
    <property type="match status" value="1"/>
</dbReference>
<feature type="domain" description="Histidine kinase/HSP90-like ATPase" evidence="2">
    <location>
        <begin position="65"/>
        <end position="168"/>
    </location>
</feature>
<dbReference type="CDD" id="cd16936">
    <property type="entry name" value="HATPase_RsbW-like"/>
    <property type="match status" value="1"/>
</dbReference>
<keyword evidence="3" id="KW-0547">Nucleotide-binding</keyword>
<gene>
    <name evidence="3" type="ORF">RNB18_34790</name>
</gene>
<proteinExistence type="predicted"/>
<dbReference type="RefSeq" id="WP_394817720.1">
    <property type="nucleotide sequence ID" value="NZ_JAVREZ010000015.1"/>
</dbReference>
<dbReference type="GO" id="GO:0005524">
    <property type="term" value="F:ATP binding"/>
    <property type="evidence" value="ECO:0007669"/>
    <property type="project" value="UniProtKB-KW"/>
</dbReference>
<keyword evidence="1" id="KW-0723">Serine/threonine-protein kinase</keyword>
<dbReference type="Proteomes" id="UP001183824">
    <property type="component" value="Unassembled WGS sequence"/>
</dbReference>
<keyword evidence="1" id="KW-0418">Kinase</keyword>
<dbReference type="InterPro" id="IPR050267">
    <property type="entry name" value="Anti-sigma-factor_SerPK"/>
</dbReference>
<evidence type="ECO:0000313" key="4">
    <source>
        <dbReference type="Proteomes" id="UP001183824"/>
    </source>
</evidence>
<name>A0ABU2VI77_9ACTN</name>
<evidence type="ECO:0000313" key="3">
    <source>
        <dbReference type="EMBL" id="MDT0485288.1"/>
    </source>
</evidence>
<dbReference type="EMBL" id="JAVREZ010000015">
    <property type="protein sequence ID" value="MDT0485288.1"/>
    <property type="molecule type" value="Genomic_DNA"/>
</dbReference>
<comment type="caution">
    <text evidence="3">The sequence shown here is derived from an EMBL/GenBank/DDBJ whole genome shotgun (WGS) entry which is preliminary data.</text>
</comment>
<dbReference type="InterPro" id="IPR003594">
    <property type="entry name" value="HATPase_dom"/>
</dbReference>
<accession>A0ABU2VI77</accession>
<protein>
    <submittedName>
        <fullName evidence="3">ATP-binding protein</fullName>
    </submittedName>
</protein>
<dbReference type="Gene3D" id="3.30.565.10">
    <property type="entry name" value="Histidine kinase-like ATPase, C-terminal domain"/>
    <property type="match status" value="1"/>
</dbReference>
<sequence>MSVHHTPDTWTVREMLPVHWTTLRRVPPHRLQSKPSLPPAPDRPKTRPYFSVVWQLPGRTDATPARARRLLTETCRVWRIPRLVTEDLRLIVSELTTNSVLHAPGEHVTVGLTLTADSTWVFCADQGPRRPMHPGHMDTDHEHGRGLLLVDALASRYTVTPCGPGTAVAACIPLPACTADQVHTPEGTVAAAPTEESPDAPHSH</sequence>
<keyword evidence="4" id="KW-1185">Reference proteome</keyword>
<dbReference type="PANTHER" id="PTHR35526">
    <property type="entry name" value="ANTI-SIGMA-F FACTOR RSBW-RELATED"/>
    <property type="match status" value="1"/>
</dbReference>
<evidence type="ECO:0000259" key="2">
    <source>
        <dbReference type="Pfam" id="PF13581"/>
    </source>
</evidence>